<dbReference type="GO" id="GO:0006281">
    <property type="term" value="P:DNA repair"/>
    <property type="evidence" value="ECO:0007669"/>
    <property type="project" value="TreeGrafter"/>
</dbReference>
<dbReference type="Gene3D" id="1.10.150.240">
    <property type="entry name" value="Putative phosphatase, domain 2"/>
    <property type="match status" value="1"/>
</dbReference>
<dbReference type="KEGG" id="mear:Mpt1_c05990"/>
<keyword evidence="2" id="KW-0378">Hydrolase</keyword>
<reference evidence="2 3" key="1">
    <citation type="journal article" date="2014" name="Appl. Environ. Microbiol.">
        <title>Comparative Genome Analysis of 'Candidatus Methanoplasma termitum' Indicates a New Mode of Energy Metabolism in the Seventh Order of Methanogens.</title>
        <authorList>
            <person name="Lang K."/>
            <person name="Schuldes J."/>
            <person name="Klingl A."/>
            <person name="Poehlein A."/>
            <person name="Daniel R."/>
            <person name="Brune A."/>
        </authorList>
    </citation>
    <scope>NUCLEOTIDE SEQUENCE [LARGE SCALE GENOMIC DNA]</scope>
    <source>
        <strain evidence="3">Mpt1</strain>
    </source>
</reference>
<dbReference type="InterPro" id="IPR023198">
    <property type="entry name" value="PGP-like_dom2"/>
</dbReference>
<dbReference type="SFLD" id="SFLDS00003">
    <property type="entry name" value="Haloacid_Dehalogenase"/>
    <property type="match status" value="1"/>
</dbReference>
<dbReference type="STRING" id="1577791.Mpt1_c05990"/>
<evidence type="ECO:0000256" key="1">
    <source>
        <dbReference type="ARBA" id="ARBA00007958"/>
    </source>
</evidence>
<dbReference type="RefSeq" id="WP_052399261.1">
    <property type="nucleotide sequence ID" value="NZ_CP010070.1"/>
</dbReference>
<dbReference type="SUPFAM" id="SSF56784">
    <property type="entry name" value="HAD-like"/>
    <property type="match status" value="1"/>
</dbReference>
<dbReference type="OrthoDB" id="11098at2157"/>
<accession>A0A0A7LG59</accession>
<proteinExistence type="inferred from homology"/>
<dbReference type="Gene3D" id="3.40.50.1000">
    <property type="entry name" value="HAD superfamily/HAD-like"/>
    <property type="match status" value="1"/>
</dbReference>
<dbReference type="InterPro" id="IPR036412">
    <property type="entry name" value="HAD-like_sf"/>
</dbReference>
<dbReference type="GO" id="GO:0008967">
    <property type="term" value="F:phosphoglycolate phosphatase activity"/>
    <property type="evidence" value="ECO:0007669"/>
    <property type="project" value="UniProtKB-EC"/>
</dbReference>
<dbReference type="PANTHER" id="PTHR43434">
    <property type="entry name" value="PHOSPHOGLYCOLATE PHOSPHATASE"/>
    <property type="match status" value="1"/>
</dbReference>
<sequence length="227" mass="25106">MALDPKYKAVGFDMDGTFMKTKIDYIKLANAVFDELICMGVPESAIIRTDGTKGEIESGIHWLNDNGRKDDACKVYEHASKRWTSIEKEFSYLSRPFDGAAEAVGMLRERGYKTGIVTKGGREYAECILGMNNVIGLFDAIVARDDYPEEEAKPSPKAMINFGNLVGVRPEEILFLGDSKMDWLTARDSGAGFYGVLTGGLRREGWNAIDPNIELIDGVASLLDMIE</sequence>
<dbReference type="InterPro" id="IPR023214">
    <property type="entry name" value="HAD_sf"/>
</dbReference>
<dbReference type="HOGENOM" id="CLU_045011_24_0_2"/>
<dbReference type="EMBL" id="CP010070">
    <property type="protein sequence ID" value="AIZ56486.1"/>
    <property type="molecule type" value="Genomic_DNA"/>
</dbReference>
<dbReference type="GeneID" id="24818265"/>
<keyword evidence="3" id="KW-1185">Reference proteome</keyword>
<dbReference type="Proteomes" id="UP000030787">
    <property type="component" value="Chromosome"/>
</dbReference>
<dbReference type="PRINTS" id="PR00413">
    <property type="entry name" value="HADHALOGNASE"/>
</dbReference>
<organism evidence="2 3">
    <name type="scientific">Candidatus Methanoplasma termitum</name>
    <dbReference type="NCBI Taxonomy" id="1577791"/>
    <lineage>
        <taxon>Archaea</taxon>
        <taxon>Methanobacteriati</taxon>
        <taxon>Thermoplasmatota</taxon>
        <taxon>Thermoplasmata</taxon>
        <taxon>Methanomassiliicoccales</taxon>
        <taxon>Methanomassiliicoccaceae</taxon>
        <taxon>Candidatus Methanoplasma</taxon>
    </lineage>
</organism>
<evidence type="ECO:0000313" key="3">
    <source>
        <dbReference type="Proteomes" id="UP000030787"/>
    </source>
</evidence>
<comment type="similarity">
    <text evidence="1">Belongs to the HAD-like hydrolase superfamily.</text>
</comment>
<name>A0A0A7LG59_9ARCH</name>
<dbReference type="InterPro" id="IPR050155">
    <property type="entry name" value="HAD-like_hydrolase_sf"/>
</dbReference>
<dbReference type="EC" id="3.1.3.18" evidence="2"/>
<dbReference type="AlphaFoldDB" id="A0A0A7LG59"/>
<dbReference type="SFLD" id="SFLDG01129">
    <property type="entry name" value="C1.5:_HAD__Beta-PGM__Phosphata"/>
    <property type="match status" value="1"/>
</dbReference>
<dbReference type="PANTHER" id="PTHR43434:SF1">
    <property type="entry name" value="PHOSPHOGLYCOLATE PHOSPHATASE"/>
    <property type="match status" value="1"/>
</dbReference>
<dbReference type="InterPro" id="IPR006439">
    <property type="entry name" value="HAD-SF_hydro_IA"/>
</dbReference>
<protein>
    <submittedName>
        <fullName evidence="2">Gph1 protein</fullName>
        <ecNumber evidence="2">3.1.3.18</ecNumber>
    </submittedName>
</protein>
<dbReference type="GO" id="GO:0005829">
    <property type="term" value="C:cytosol"/>
    <property type="evidence" value="ECO:0007669"/>
    <property type="project" value="TreeGrafter"/>
</dbReference>
<dbReference type="Pfam" id="PF13419">
    <property type="entry name" value="HAD_2"/>
    <property type="match status" value="1"/>
</dbReference>
<evidence type="ECO:0000313" key="2">
    <source>
        <dbReference type="EMBL" id="AIZ56486.1"/>
    </source>
</evidence>
<gene>
    <name evidence="2" type="primary">gph1</name>
    <name evidence="2" type="ORF">Mpt1_c05990</name>
</gene>
<dbReference type="InterPro" id="IPR041492">
    <property type="entry name" value="HAD_2"/>
</dbReference>